<dbReference type="Proteomes" id="UP001162834">
    <property type="component" value="Chromosome"/>
</dbReference>
<keyword evidence="1" id="KW-1133">Transmembrane helix</keyword>
<dbReference type="KEGG" id="sbae:DSM104329_04529"/>
<accession>A0A9E6Y299</accession>
<reference evidence="2" key="1">
    <citation type="journal article" date="2022" name="Int. J. Syst. Evol. Microbiol.">
        <title>Pseudomonas aegrilactucae sp. nov. and Pseudomonas morbosilactucae sp. nov., pathogens causing bacterial rot of lettuce in Japan.</title>
        <authorList>
            <person name="Sawada H."/>
            <person name="Fujikawa T."/>
            <person name="Satou M."/>
        </authorList>
    </citation>
    <scope>NUCLEOTIDE SEQUENCE</scope>
    <source>
        <strain evidence="2">0166_1</strain>
    </source>
</reference>
<organism evidence="2 3">
    <name type="scientific">Capillimicrobium parvum</name>
    <dbReference type="NCBI Taxonomy" id="2884022"/>
    <lineage>
        <taxon>Bacteria</taxon>
        <taxon>Bacillati</taxon>
        <taxon>Actinomycetota</taxon>
        <taxon>Thermoleophilia</taxon>
        <taxon>Solirubrobacterales</taxon>
        <taxon>Capillimicrobiaceae</taxon>
        <taxon>Capillimicrobium</taxon>
    </lineage>
</organism>
<proteinExistence type="predicted"/>
<dbReference type="Pfam" id="PF07332">
    <property type="entry name" value="Phage_holin_3_6"/>
    <property type="match status" value="1"/>
</dbReference>
<keyword evidence="3" id="KW-1185">Reference proteome</keyword>
<evidence type="ECO:0000313" key="3">
    <source>
        <dbReference type="Proteomes" id="UP001162834"/>
    </source>
</evidence>
<evidence type="ECO:0000313" key="2">
    <source>
        <dbReference type="EMBL" id="UGS38106.1"/>
    </source>
</evidence>
<name>A0A9E6Y299_9ACTN</name>
<keyword evidence="1" id="KW-0472">Membrane</keyword>
<sequence length="135" mass="14124">MSPEPTGSPQQISAAIQEISDRAQVLVREEIELAKAEVTAKAQKLAKGAAIGAAAAIFAIFGLSILLNGFAWLAWWALPAGGTQFFWGFFLVAGLLFIVGGIAGWLASKLFKAGAPPTPDLAIEEAQKIKETVSG</sequence>
<feature type="transmembrane region" description="Helical" evidence="1">
    <location>
        <begin position="51"/>
        <end position="78"/>
    </location>
</feature>
<dbReference type="RefSeq" id="WP_259312138.1">
    <property type="nucleotide sequence ID" value="NZ_CP087164.1"/>
</dbReference>
<dbReference type="InterPro" id="IPR009937">
    <property type="entry name" value="Phage_holin_3_6"/>
</dbReference>
<evidence type="ECO:0000256" key="1">
    <source>
        <dbReference type="SAM" id="Phobius"/>
    </source>
</evidence>
<gene>
    <name evidence="2" type="ORF">DSM104329_04529</name>
</gene>
<evidence type="ECO:0008006" key="4">
    <source>
        <dbReference type="Google" id="ProtNLM"/>
    </source>
</evidence>
<dbReference type="EMBL" id="CP087164">
    <property type="protein sequence ID" value="UGS38106.1"/>
    <property type="molecule type" value="Genomic_DNA"/>
</dbReference>
<protein>
    <recommendedName>
        <fullName evidence="4">Phage holin family protein</fullName>
    </recommendedName>
</protein>
<feature type="transmembrane region" description="Helical" evidence="1">
    <location>
        <begin position="84"/>
        <end position="107"/>
    </location>
</feature>
<dbReference type="AlphaFoldDB" id="A0A9E6Y299"/>
<keyword evidence="1" id="KW-0812">Transmembrane</keyword>